<evidence type="ECO:0000259" key="1">
    <source>
        <dbReference type="Pfam" id="PF25297"/>
    </source>
</evidence>
<gene>
    <name evidence="2" type="ORF">BC739_005368</name>
</gene>
<dbReference type="EMBL" id="JACJID010000004">
    <property type="protein sequence ID" value="MBA8928151.1"/>
    <property type="molecule type" value="Genomic_DNA"/>
</dbReference>
<feature type="domain" description="DUF7878" evidence="1">
    <location>
        <begin position="16"/>
        <end position="117"/>
    </location>
</feature>
<evidence type="ECO:0000313" key="2">
    <source>
        <dbReference type="EMBL" id="MBA8928151.1"/>
    </source>
</evidence>
<dbReference type="Proteomes" id="UP000517916">
    <property type="component" value="Unassembled WGS sequence"/>
</dbReference>
<protein>
    <recommendedName>
        <fullName evidence="1">DUF7878 domain-containing protein</fullName>
    </recommendedName>
</protein>
<accession>A0ABR6BMM3</accession>
<dbReference type="Pfam" id="PF25297">
    <property type="entry name" value="DUF7878"/>
    <property type="match status" value="1"/>
</dbReference>
<comment type="caution">
    <text evidence="2">The sequence shown here is derived from an EMBL/GenBank/DDBJ whole genome shotgun (WGS) entry which is preliminary data.</text>
</comment>
<keyword evidence="3" id="KW-1185">Reference proteome</keyword>
<sequence>MLSFTGLHNGGGHPIANRTDLYYNAEADFALTDGERVLYAESYFTVAELARQLLAWDGKGEFGYLDDSMIEHGAVRIRRSGQGWRLGSVFAPDSWTREVSTPWLRKHIAEFHAAVDAACRAEFGVPLTG</sequence>
<dbReference type="RefSeq" id="WP_025356754.1">
    <property type="nucleotide sequence ID" value="NZ_BAAABQ010000030.1"/>
</dbReference>
<reference evidence="2 3" key="1">
    <citation type="submission" date="2020-08" db="EMBL/GenBank/DDBJ databases">
        <title>Genomic Encyclopedia of Archaeal and Bacterial Type Strains, Phase II (KMG-II): from individual species to whole genera.</title>
        <authorList>
            <person name="Goeker M."/>
        </authorList>
    </citation>
    <scope>NUCLEOTIDE SEQUENCE [LARGE SCALE GENOMIC DNA]</scope>
    <source>
        <strain evidence="2 3">DSM 43850</strain>
    </source>
</reference>
<organism evidence="2 3">
    <name type="scientific">Kutzneria viridogrisea</name>
    <dbReference type="NCBI Taxonomy" id="47990"/>
    <lineage>
        <taxon>Bacteria</taxon>
        <taxon>Bacillati</taxon>
        <taxon>Actinomycetota</taxon>
        <taxon>Actinomycetes</taxon>
        <taxon>Pseudonocardiales</taxon>
        <taxon>Pseudonocardiaceae</taxon>
        <taxon>Kutzneria</taxon>
    </lineage>
</organism>
<dbReference type="InterPro" id="IPR057200">
    <property type="entry name" value="DUF7878"/>
</dbReference>
<name>A0ABR6BMM3_9PSEU</name>
<proteinExistence type="predicted"/>
<evidence type="ECO:0000313" key="3">
    <source>
        <dbReference type="Proteomes" id="UP000517916"/>
    </source>
</evidence>